<evidence type="ECO:0000313" key="2">
    <source>
        <dbReference type="Proteomes" id="UP000429980"/>
    </source>
</evidence>
<reference evidence="1 2" key="1">
    <citation type="submission" date="2019-06" db="EMBL/GenBank/DDBJ databases">
        <title>Genome sequence analysis of &gt;100 Bacillus licheniformis strains suggests intrinsic resistance to this species.</title>
        <authorList>
            <person name="Wels M."/>
            <person name="Siezen R.J."/>
            <person name="Johansen E."/>
            <person name="Stuer-Lauridsen B."/>
            <person name="Bjerre K."/>
            <person name="Nielsen B.K.K."/>
        </authorList>
    </citation>
    <scope>NUCLEOTIDE SEQUENCE [LARGE SCALE GENOMIC DNA]</scope>
    <source>
        <strain evidence="1 2">BAC-15381</strain>
    </source>
</reference>
<evidence type="ECO:0000313" key="1">
    <source>
        <dbReference type="EMBL" id="TWL37148.1"/>
    </source>
</evidence>
<gene>
    <name evidence="1" type="ORF">CHCC15381_1384</name>
</gene>
<comment type="caution">
    <text evidence="1">The sequence shown here is derived from an EMBL/GenBank/DDBJ whole genome shotgun (WGS) entry which is preliminary data.</text>
</comment>
<proteinExistence type="predicted"/>
<name>A0ABY3FVP6_9BACI</name>
<dbReference type="Proteomes" id="UP000429980">
    <property type="component" value="Unassembled WGS sequence"/>
</dbReference>
<dbReference type="EMBL" id="NILF01000044">
    <property type="protein sequence ID" value="TWL37148.1"/>
    <property type="molecule type" value="Genomic_DNA"/>
</dbReference>
<protein>
    <submittedName>
        <fullName evidence="1">Uncharacterized protein</fullName>
    </submittedName>
</protein>
<sequence length="39" mass="4550">MPLKIAYLKLAFSLFVISFSVYFPAQADDLCFFFIKNLQ</sequence>
<keyword evidence="2" id="KW-1185">Reference proteome</keyword>
<accession>A0ABY3FVP6</accession>
<organism evidence="1 2">
    <name type="scientific">Bacillus paralicheniformis</name>
    <dbReference type="NCBI Taxonomy" id="1648923"/>
    <lineage>
        <taxon>Bacteria</taxon>
        <taxon>Bacillati</taxon>
        <taxon>Bacillota</taxon>
        <taxon>Bacilli</taxon>
        <taxon>Bacillales</taxon>
        <taxon>Bacillaceae</taxon>
        <taxon>Bacillus</taxon>
    </lineage>
</organism>